<proteinExistence type="predicted"/>
<name>A0A914VTX3_9BILA</name>
<keyword evidence="1" id="KW-1185">Reference proteome</keyword>
<reference evidence="2" key="1">
    <citation type="submission" date="2022-11" db="UniProtKB">
        <authorList>
            <consortium name="WormBaseParasite"/>
        </authorList>
    </citation>
    <scope>IDENTIFICATION</scope>
</reference>
<evidence type="ECO:0000313" key="2">
    <source>
        <dbReference type="WBParaSite" id="PSAMB.scaffold239size62642.g3858.t1"/>
    </source>
</evidence>
<accession>A0A914VTX3</accession>
<evidence type="ECO:0000313" key="1">
    <source>
        <dbReference type="Proteomes" id="UP000887566"/>
    </source>
</evidence>
<dbReference type="WBParaSite" id="PSAMB.scaffold239size62642.g3858.t1">
    <property type="protein sequence ID" value="PSAMB.scaffold239size62642.g3858.t1"/>
    <property type="gene ID" value="PSAMB.scaffold239size62642.g3858"/>
</dbReference>
<sequence>MLDDCSRRRSGCTSCPVRTVAVVVVVVVARSVSLTRLPYATTAGDVPRPTAHSGQRRSANHRAARIAFRRSISPINSDAPCVFASADDASQIRPD</sequence>
<dbReference type="AlphaFoldDB" id="A0A914VTX3"/>
<organism evidence="1 2">
    <name type="scientific">Plectus sambesii</name>
    <dbReference type="NCBI Taxonomy" id="2011161"/>
    <lineage>
        <taxon>Eukaryota</taxon>
        <taxon>Metazoa</taxon>
        <taxon>Ecdysozoa</taxon>
        <taxon>Nematoda</taxon>
        <taxon>Chromadorea</taxon>
        <taxon>Plectida</taxon>
        <taxon>Plectina</taxon>
        <taxon>Plectoidea</taxon>
        <taxon>Plectidae</taxon>
        <taxon>Plectus</taxon>
    </lineage>
</organism>
<dbReference type="Proteomes" id="UP000887566">
    <property type="component" value="Unplaced"/>
</dbReference>
<protein>
    <submittedName>
        <fullName evidence="2">Secreted protein</fullName>
    </submittedName>
</protein>